<dbReference type="SUPFAM" id="SSF56176">
    <property type="entry name" value="FAD-binding/transporter-associated domain-like"/>
    <property type="match status" value="1"/>
</dbReference>
<comment type="caution">
    <text evidence="3">The sequence shown here is derived from an EMBL/GenBank/DDBJ whole genome shotgun (WGS) entry which is preliminary data.</text>
</comment>
<dbReference type="InterPro" id="IPR016169">
    <property type="entry name" value="FAD-bd_PCMH_sub2"/>
</dbReference>
<gene>
    <name evidence="3" type="ORF">ACFOW7_20890</name>
</gene>
<dbReference type="Gene3D" id="3.30.465.10">
    <property type="match status" value="1"/>
</dbReference>
<reference evidence="4" key="1">
    <citation type="journal article" date="2019" name="Int. J. Syst. Evol. Microbiol.">
        <title>The Global Catalogue of Microorganisms (GCM) 10K type strain sequencing project: providing services to taxonomists for standard genome sequencing and annotation.</title>
        <authorList>
            <consortium name="The Broad Institute Genomics Platform"/>
            <consortium name="The Broad Institute Genome Sequencing Center for Infectious Disease"/>
            <person name="Wu L."/>
            <person name="Ma J."/>
        </authorList>
    </citation>
    <scope>NUCLEOTIDE SEQUENCE [LARGE SCALE GENOMIC DNA]</scope>
    <source>
        <strain evidence="4">LMG 29894</strain>
    </source>
</reference>
<feature type="domain" description="FAD-binding PCMH-type" evidence="2">
    <location>
        <begin position="10"/>
        <end position="176"/>
    </location>
</feature>
<evidence type="ECO:0000259" key="2">
    <source>
        <dbReference type="PROSITE" id="PS51387"/>
    </source>
</evidence>
<keyword evidence="1" id="KW-0285">Flavoprotein</keyword>
<dbReference type="PROSITE" id="PS51387">
    <property type="entry name" value="FAD_PCMH"/>
    <property type="match status" value="1"/>
</dbReference>
<dbReference type="InterPro" id="IPR036318">
    <property type="entry name" value="FAD-bd_PCMH-like_sf"/>
</dbReference>
<evidence type="ECO:0000313" key="3">
    <source>
        <dbReference type="EMBL" id="MFC4161798.1"/>
    </source>
</evidence>
<keyword evidence="4" id="KW-1185">Reference proteome</keyword>
<dbReference type="RefSeq" id="WP_378168324.1">
    <property type="nucleotide sequence ID" value="NZ_JBHSBU010000002.1"/>
</dbReference>
<dbReference type="InterPro" id="IPR010031">
    <property type="entry name" value="FAD_lactone_oxidase-like"/>
</dbReference>
<dbReference type="InterPro" id="IPR016166">
    <property type="entry name" value="FAD-bd_PCMH"/>
</dbReference>
<evidence type="ECO:0000256" key="1">
    <source>
        <dbReference type="ARBA" id="ARBA00022827"/>
    </source>
</evidence>
<keyword evidence="1" id="KW-0274">FAD</keyword>
<proteinExistence type="predicted"/>
<dbReference type="Pfam" id="PF01565">
    <property type="entry name" value="FAD_binding_4"/>
    <property type="match status" value="1"/>
</dbReference>
<dbReference type="InterPro" id="IPR006094">
    <property type="entry name" value="Oxid_FAD_bind_N"/>
</dbReference>
<evidence type="ECO:0000313" key="4">
    <source>
        <dbReference type="Proteomes" id="UP001595791"/>
    </source>
</evidence>
<dbReference type="Proteomes" id="UP001595791">
    <property type="component" value="Unassembled WGS sequence"/>
</dbReference>
<protein>
    <submittedName>
        <fullName evidence="3">FAD-dependent oxidoreductase</fullName>
    </submittedName>
</protein>
<accession>A0ABV8MXB4</accession>
<sequence>MKVYRSWGRLCAPADQVHIPDHRASELPPPRRDWLPVGHGRSYGDVGLNAEGGVIDTARLDRLISFDRTSGVLCCESGVTLAQVLALAVPCGWFLPVTPGTRFASIGGAIANDVHGKNHHSAGSFGCHVHGFELLRSDGRRLWCSPSEHPDWFGATIGGLGLTGLVTWVALQLRPINNPYLWVEARRFANLEAFFALDAQAQRRHEYTVAWLDCLASGKARGRGVYYGGDHAPLLDQLPPYRSRERSVPFTPPISLINGPSLYAFNTLYYRKPLPKGQALVHYEPYFYPLDGLLHWNRIYGPRGFYQYQCVVPPQDARLTLDLLLERIARSGQGSFLAVLKSFGERPSPGWLSFPRPGYTLALDFPQRGESTRALFRELDAVVREAGGALYPAKDACMDGELFRHGYPAWERFSEFIDPAFSSGFWRRVNR</sequence>
<name>A0ABV8MXB4_9NEIS</name>
<dbReference type="PANTHER" id="PTHR43762">
    <property type="entry name" value="L-GULONOLACTONE OXIDASE"/>
    <property type="match status" value="1"/>
</dbReference>
<organism evidence="3 4">
    <name type="scientific">Chitinimonas lacunae</name>
    <dbReference type="NCBI Taxonomy" id="1963018"/>
    <lineage>
        <taxon>Bacteria</taxon>
        <taxon>Pseudomonadati</taxon>
        <taxon>Pseudomonadota</taxon>
        <taxon>Betaproteobacteria</taxon>
        <taxon>Neisseriales</taxon>
        <taxon>Chitinibacteraceae</taxon>
        <taxon>Chitinimonas</taxon>
    </lineage>
</organism>
<dbReference type="PANTHER" id="PTHR43762:SF1">
    <property type="entry name" value="D-ARABINONO-1,4-LACTONE OXIDASE"/>
    <property type="match status" value="1"/>
</dbReference>
<dbReference type="EMBL" id="JBHSBU010000002">
    <property type="protein sequence ID" value="MFC4161798.1"/>
    <property type="molecule type" value="Genomic_DNA"/>
</dbReference>